<comment type="caution">
    <text evidence="1">The sequence shown here is derived from an EMBL/GenBank/DDBJ whole genome shotgun (WGS) entry which is preliminary data.</text>
</comment>
<keyword evidence="2" id="KW-1185">Reference proteome</keyword>
<evidence type="ECO:0000313" key="2">
    <source>
        <dbReference type="Proteomes" id="UP000692954"/>
    </source>
</evidence>
<organism evidence="1 2">
    <name type="scientific">Paramecium sonneborni</name>
    <dbReference type="NCBI Taxonomy" id="65129"/>
    <lineage>
        <taxon>Eukaryota</taxon>
        <taxon>Sar</taxon>
        <taxon>Alveolata</taxon>
        <taxon>Ciliophora</taxon>
        <taxon>Intramacronucleata</taxon>
        <taxon>Oligohymenophorea</taxon>
        <taxon>Peniculida</taxon>
        <taxon>Parameciidae</taxon>
        <taxon>Paramecium</taxon>
    </lineage>
</organism>
<dbReference type="OrthoDB" id="297191at2759"/>
<name>A0A8S1PY34_9CILI</name>
<reference evidence="1" key="1">
    <citation type="submission" date="2021-01" db="EMBL/GenBank/DDBJ databases">
        <authorList>
            <consortium name="Genoscope - CEA"/>
            <person name="William W."/>
        </authorList>
    </citation>
    <scope>NUCLEOTIDE SEQUENCE</scope>
</reference>
<protein>
    <submittedName>
        <fullName evidence="1">Uncharacterized protein</fullName>
    </submittedName>
</protein>
<dbReference type="Proteomes" id="UP000692954">
    <property type="component" value="Unassembled WGS sequence"/>
</dbReference>
<proteinExistence type="predicted"/>
<gene>
    <name evidence="1" type="ORF">PSON_ATCC_30995.1.T0900122</name>
</gene>
<accession>A0A8S1PY34</accession>
<evidence type="ECO:0000313" key="1">
    <source>
        <dbReference type="EMBL" id="CAD8108086.1"/>
    </source>
</evidence>
<dbReference type="EMBL" id="CAJJDN010000090">
    <property type="protein sequence ID" value="CAD8108086.1"/>
    <property type="molecule type" value="Genomic_DNA"/>
</dbReference>
<sequence>MLTIRDEGPYLVQELDVSLEQDNAIIIDESDLVILIPEDQLAKTKKIKFSKKNKKEQNKLQIIQNMDCEQIQLKKEKKKQKLKNIQCKNKFFKDMKMVCPEIIQNNELNKIPLKFGKIAEQSSNESKAFKSMMEHVQQYKEQVNWSNRKDHIQIPEKLLKDEIQDIEVFIPKMKGINDSICSNTLYLNKIKDKKLHISSSQECNLDIQHPQSKQRDTYLQYLKDIQMNRIISQNKQIP</sequence>
<dbReference type="AlphaFoldDB" id="A0A8S1PY34"/>